<name>K1R0A2_MAGGI</name>
<feature type="compositionally biased region" description="Low complexity" evidence="1">
    <location>
        <begin position="226"/>
        <end position="237"/>
    </location>
</feature>
<dbReference type="InParanoid" id="K1R0A2"/>
<dbReference type="EMBL" id="JH816384">
    <property type="protein sequence ID" value="EKC27066.1"/>
    <property type="molecule type" value="Genomic_DNA"/>
</dbReference>
<protein>
    <submittedName>
        <fullName evidence="2">Uncharacterized protein</fullName>
    </submittedName>
</protein>
<reference evidence="2" key="1">
    <citation type="journal article" date="2012" name="Nature">
        <title>The oyster genome reveals stress adaptation and complexity of shell formation.</title>
        <authorList>
            <person name="Zhang G."/>
            <person name="Fang X."/>
            <person name="Guo X."/>
            <person name="Li L."/>
            <person name="Luo R."/>
            <person name="Xu F."/>
            <person name="Yang P."/>
            <person name="Zhang L."/>
            <person name="Wang X."/>
            <person name="Qi H."/>
            <person name="Xiong Z."/>
            <person name="Que H."/>
            <person name="Xie Y."/>
            <person name="Holland P.W."/>
            <person name="Paps J."/>
            <person name="Zhu Y."/>
            <person name="Wu F."/>
            <person name="Chen Y."/>
            <person name="Wang J."/>
            <person name="Peng C."/>
            <person name="Meng J."/>
            <person name="Yang L."/>
            <person name="Liu J."/>
            <person name="Wen B."/>
            <person name="Zhang N."/>
            <person name="Huang Z."/>
            <person name="Zhu Q."/>
            <person name="Feng Y."/>
            <person name="Mount A."/>
            <person name="Hedgecock D."/>
            <person name="Xu Z."/>
            <person name="Liu Y."/>
            <person name="Domazet-Loso T."/>
            <person name="Du Y."/>
            <person name="Sun X."/>
            <person name="Zhang S."/>
            <person name="Liu B."/>
            <person name="Cheng P."/>
            <person name="Jiang X."/>
            <person name="Li J."/>
            <person name="Fan D."/>
            <person name="Wang W."/>
            <person name="Fu W."/>
            <person name="Wang T."/>
            <person name="Wang B."/>
            <person name="Zhang J."/>
            <person name="Peng Z."/>
            <person name="Li Y."/>
            <person name="Li N."/>
            <person name="Wang J."/>
            <person name="Chen M."/>
            <person name="He Y."/>
            <person name="Tan F."/>
            <person name="Song X."/>
            <person name="Zheng Q."/>
            <person name="Huang R."/>
            <person name="Yang H."/>
            <person name="Du X."/>
            <person name="Chen L."/>
            <person name="Yang M."/>
            <person name="Gaffney P.M."/>
            <person name="Wang S."/>
            <person name="Luo L."/>
            <person name="She Z."/>
            <person name="Ming Y."/>
            <person name="Huang W."/>
            <person name="Zhang S."/>
            <person name="Huang B."/>
            <person name="Zhang Y."/>
            <person name="Qu T."/>
            <person name="Ni P."/>
            <person name="Miao G."/>
            <person name="Wang J."/>
            <person name="Wang Q."/>
            <person name="Steinberg C.E."/>
            <person name="Wang H."/>
            <person name="Li N."/>
            <person name="Qian L."/>
            <person name="Zhang G."/>
            <person name="Li Y."/>
            <person name="Yang H."/>
            <person name="Liu X."/>
            <person name="Wang J."/>
            <person name="Yin Y."/>
            <person name="Wang J."/>
        </authorList>
    </citation>
    <scope>NUCLEOTIDE SEQUENCE [LARGE SCALE GENOMIC DNA]</scope>
    <source>
        <strain evidence="2">05x7-T-G4-1.051#20</strain>
    </source>
</reference>
<gene>
    <name evidence="2" type="ORF">CGI_10012083</name>
</gene>
<organism evidence="2">
    <name type="scientific">Magallana gigas</name>
    <name type="common">Pacific oyster</name>
    <name type="synonym">Crassostrea gigas</name>
    <dbReference type="NCBI Taxonomy" id="29159"/>
    <lineage>
        <taxon>Eukaryota</taxon>
        <taxon>Metazoa</taxon>
        <taxon>Spiralia</taxon>
        <taxon>Lophotrochozoa</taxon>
        <taxon>Mollusca</taxon>
        <taxon>Bivalvia</taxon>
        <taxon>Autobranchia</taxon>
        <taxon>Pteriomorphia</taxon>
        <taxon>Ostreida</taxon>
        <taxon>Ostreoidea</taxon>
        <taxon>Ostreidae</taxon>
        <taxon>Magallana</taxon>
    </lineage>
</organism>
<proteinExistence type="predicted"/>
<feature type="compositionally biased region" description="Low complexity" evidence="1">
    <location>
        <begin position="267"/>
        <end position="285"/>
    </location>
</feature>
<evidence type="ECO:0000256" key="1">
    <source>
        <dbReference type="SAM" id="MobiDB-lite"/>
    </source>
</evidence>
<dbReference type="InterPro" id="IPR013087">
    <property type="entry name" value="Znf_C2H2_type"/>
</dbReference>
<dbReference type="PROSITE" id="PS50157">
    <property type="entry name" value="ZINC_FINGER_C2H2_2"/>
    <property type="match status" value="1"/>
</dbReference>
<feature type="compositionally biased region" description="Polar residues" evidence="1">
    <location>
        <begin position="246"/>
        <end position="266"/>
    </location>
</feature>
<accession>K1R0A2</accession>
<dbReference type="AlphaFoldDB" id="K1R0A2"/>
<dbReference type="SMART" id="SM00355">
    <property type="entry name" value="ZnF_C2H2"/>
    <property type="match status" value="2"/>
</dbReference>
<dbReference type="PROSITE" id="PS00028">
    <property type="entry name" value="ZINC_FINGER_C2H2_1"/>
    <property type="match status" value="1"/>
</dbReference>
<evidence type="ECO:0000313" key="2">
    <source>
        <dbReference type="EMBL" id="EKC27066.1"/>
    </source>
</evidence>
<sequence>MLTGEKECCPKYLYAVSPKSCRGSISSDNRINSRVNRSGKVPFYFLLLELYGEAKNIPLIARLLSEGKMERINKKRYSKLNGKLFKAWEDYNNRVMTTTQLLRACASLYGLTTKLSYTQHYLLIKQSKSTESQGSRTFLESVKARFEQQYLERQKRIEKKKCQREVELVHSQYLKQNVVNSSEMAHAKFVVGTWSHKHGDAEKKWLVKDKREKQRIEARFSPYGKSPNSSRRQNSSPREQRHGKFSSPSLPKSGQMTRTPMGGSQRSTPSVSTAASTSTSSSPTVISLDDTPDEVVINNIEPSEHSPPLACPVLYCEVLFTTRDKLEQHMRDFDHCPINPCMVNPDGVLAQRRSYLCTSCDDCFSEKKDWECHPHRGGPDSSLGDARATPGHLVVVGYLCPRTLSIFSSYEQCENSIKKGTEDILKFPFQDDDGVTLQSVKPCPVSKVFVDDFTVRCKSCAYTVSCLDCGVELLDSGSLQDHMLLFEQTHVLTSRSIVSKEDVFTEYITEHVSNFSELLDKYMNRSSKEQNLKTFSNFVTILCHLLEENM</sequence>
<feature type="region of interest" description="Disordered" evidence="1">
    <location>
        <begin position="216"/>
        <end position="290"/>
    </location>
</feature>
<dbReference type="HOGENOM" id="CLU_495451_0_0_1"/>